<evidence type="ECO:0000313" key="2">
    <source>
        <dbReference type="EMBL" id="CAL1616846.1"/>
    </source>
</evidence>
<feature type="compositionally biased region" description="Basic and acidic residues" evidence="1">
    <location>
        <begin position="152"/>
        <end position="179"/>
    </location>
</feature>
<accession>A0AAV2MV25</accession>
<dbReference type="Proteomes" id="UP001497482">
    <property type="component" value="Chromosome 9"/>
</dbReference>
<evidence type="ECO:0000256" key="1">
    <source>
        <dbReference type="SAM" id="MobiDB-lite"/>
    </source>
</evidence>
<protein>
    <submittedName>
        <fullName evidence="2">Uncharacterized protein</fullName>
    </submittedName>
</protein>
<feature type="compositionally biased region" description="Polar residues" evidence="1">
    <location>
        <begin position="206"/>
        <end position="215"/>
    </location>
</feature>
<name>A0AAV2MV25_KNICA</name>
<sequence length="215" mass="24702">MYSKRKSGREDTVNGPLDRTHLPKEGPKVSTREPRVLSQPTRTTPHPQELGCSLSNRKWRHDKNNKRRRQASAASNRAQEERAENRRVKVEGKEHKEGPTYDLHPRTKAQLKTAREPRGRTRKIGKRVKETTGKEKRGIRRSARVSHLGTDPLRRRTKESSSKTKSDPRHEPRDKHECSVNKPSRMEQVGQSEHPTTGKPRAAARTPSTWKAQKV</sequence>
<proteinExistence type="predicted"/>
<feature type="compositionally biased region" description="Basic and acidic residues" evidence="1">
    <location>
        <begin position="8"/>
        <end position="35"/>
    </location>
</feature>
<keyword evidence="3" id="KW-1185">Reference proteome</keyword>
<feature type="compositionally biased region" description="Basic residues" evidence="1">
    <location>
        <begin position="57"/>
        <end position="70"/>
    </location>
</feature>
<reference evidence="2 3" key="1">
    <citation type="submission" date="2024-04" db="EMBL/GenBank/DDBJ databases">
        <authorList>
            <person name="Waldvogel A.-M."/>
            <person name="Schoenle A."/>
        </authorList>
    </citation>
    <scope>NUCLEOTIDE SEQUENCE [LARGE SCALE GENOMIC DNA]</scope>
</reference>
<feature type="compositionally biased region" description="Basic and acidic residues" evidence="1">
    <location>
        <begin position="78"/>
        <end position="105"/>
    </location>
</feature>
<feature type="compositionally biased region" description="Basic and acidic residues" evidence="1">
    <location>
        <begin position="127"/>
        <end position="136"/>
    </location>
</feature>
<evidence type="ECO:0000313" key="3">
    <source>
        <dbReference type="Proteomes" id="UP001497482"/>
    </source>
</evidence>
<feature type="region of interest" description="Disordered" evidence="1">
    <location>
        <begin position="1"/>
        <end position="215"/>
    </location>
</feature>
<dbReference type="EMBL" id="OZ035831">
    <property type="protein sequence ID" value="CAL1616846.1"/>
    <property type="molecule type" value="Genomic_DNA"/>
</dbReference>
<organism evidence="2 3">
    <name type="scientific">Knipowitschia caucasica</name>
    <name type="common">Caucasian dwarf goby</name>
    <name type="synonym">Pomatoschistus caucasicus</name>
    <dbReference type="NCBI Taxonomy" id="637954"/>
    <lineage>
        <taxon>Eukaryota</taxon>
        <taxon>Metazoa</taxon>
        <taxon>Chordata</taxon>
        <taxon>Craniata</taxon>
        <taxon>Vertebrata</taxon>
        <taxon>Euteleostomi</taxon>
        <taxon>Actinopterygii</taxon>
        <taxon>Neopterygii</taxon>
        <taxon>Teleostei</taxon>
        <taxon>Neoteleostei</taxon>
        <taxon>Acanthomorphata</taxon>
        <taxon>Gobiaria</taxon>
        <taxon>Gobiiformes</taxon>
        <taxon>Gobioidei</taxon>
        <taxon>Gobiidae</taxon>
        <taxon>Gobiinae</taxon>
        <taxon>Knipowitschia</taxon>
    </lineage>
</organism>
<dbReference type="AlphaFoldDB" id="A0AAV2MV25"/>
<gene>
    <name evidence="2" type="ORF">KC01_LOCUS42548</name>
</gene>